<evidence type="ECO:0000313" key="2">
    <source>
        <dbReference type="Proteomes" id="UP000257131"/>
    </source>
</evidence>
<name>A0A3D9BS48_9RHOB</name>
<sequence>MDRTTTDPLTAAREKTRLAARWLNLLAFKPAPGGPSVSPSMSHYHDMLDPETTDARRLGACLALLKPVLRAVDQERMKGEEAYANARSPDPYKAIWQTTERGAALEIIGALIAHAIETFEAEGVEF</sequence>
<organism evidence="1 2">
    <name type="scientific">Rhodosalinus sediminis</name>
    <dbReference type="NCBI Taxonomy" id="1940533"/>
    <lineage>
        <taxon>Bacteria</taxon>
        <taxon>Pseudomonadati</taxon>
        <taxon>Pseudomonadota</taxon>
        <taxon>Alphaproteobacteria</taxon>
        <taxon>Rhodobacterales</taxon>
        <taxon>Paracoccaceae</taxon>
        <taxon>Rhodosalinus</taxon>
    </lineage>
</organism>
<dbReference type="RefSeq" id="WP_115979967.1">
    <property type="nucleotide sequence ID" value="NZ_QOHR01000012.1"/>
</dbReference>
<dbReference type="EMBL" id="QOHR01000012">
    <property type="protein sequence ID" value="REC56364.1"/>
    <property type="molecule type" value="Genomic_DNA"/>
</dbReference>
<dbReference type="OrthoDB" id="7745397at2"/>
<protein>
    <submittedName>
        <fullName evidence="1">Uncharacterized protein</fullName>
    </submittedName>
</protein>
<comment type="caution">
    <text evidence="1">The sequence shown here is derived from an EMBL/GenBank/DDBJ whole genome shotgun (WGS) entry which is preliminary data.</text>
</comment>
<proteinExistence type="predicted"/>
<gene>
    <name evidence="1" type="ORF">DRV84_09990</name>
</gene>
<dbReference type="AlphaFoldDB" id="A0A3D9BS48"/>
<reference evidence="1 2" key="1">
    <citation type="journal article" date="2017" name="Int. J. Syst. Evol. Microbiol.">
        <title>Rhodosalinus sediminis gen. nov., sp. nov., isolated from marine saltern.</title>
        <authorList>
            <person name="Guo L.Y."/>
            <person name="Ling S.K."/>
            <person name="Li C.M."/>
            <person name="Chen G.J."/>
            <person name="Du Z.J."/>
        </authorList>
    </citation>
    <scope>NUCLEOTIDE SEQUENCE [LARGE SCALE GENOMIC DNA]</scope>
    <source>
        <strain evidence="1 2">WDN1C137</strain>
    </source>
</reference>
<keyword evidence="2" id="KW-1185">Reference proteome</keyword>
<evidence type="ECO:0000313" key="1">
    <source>
        <dbReference type="EMBL" id="REC56364.1"/>
    </source>
</evidence>
<dbReference type="Proteomes" id="UP000257131">
    <property type="component" value="Unassembled WGS sequence"/>
</dbReference>
<accession>A0A3D9BS48</accession>